<feature type="transmembrane region" description="Helical" evidence="13">
    <location>
        <begin position="6"/>
        <end position="29"/>
    </location>
</feature>
<protein>
    <recommendedName>
        <fullName evidence="12">ATP synthase complex subunit 8</fullName>
    </recommendedName>
</protein>
<evidence type="ECO:0000256" key="8">
    <source>
        <dbReference type="ARBA" id="ARBA00022989"/>
    </source>
</evidence>
<evidence type="ECO:0000313" key="14">
    <source>
        <dbReference type="EMBL" id="ABM63308.1"/>
    </source>
</evidence>
<gene>
    <name evidence="14" type="primary">ATP8</name>
</gene>
<evidence type="ECO:0000256" key="6">
    <source>
        <dbReference type="ARBA" id="ARBA00022692"/>
    </source>
</evidence>
<proteinExistence type="inferred from homology"/>
<keyword evidence="7 12" id="KW-0375">Hydrogen ion transport</keyword>
<dbReference type="GO" id="GO:0045259">
    <property type="term" value="C:proton-transporting ATP synthase complex"/>
    <property type="evidence" value="ECO:0007669"/>
    <property type="project" value="UniProtKB-KW"/>
</dbReference>
<keyword evidence="10 12" id="KW-0496">Mitochondrion</keyword>
<evidence type="ECO:0000256" key="12">
    <source>
        <dbReference type="RuleBase" id="RU003661"/>
    </source>
</evidence>
<evidence type="ECO:0000256" key="7">
    <source>
        <dbReference type="ARBA" id="ARBA00022781"/>
    </source>
</evidence>
<comment type="subcellular location">
    <subcellularLocation>
        <location evidence="1 12">Mitochondrion membrane</location>
        <topology evidence="1 12">Single-pass membrane protein</topology>
    </subcellularLocation>
</comment>
<dbReference type="Pfam" id="PF00895">
    <property type="entry name" value="ATP-synt_8"/>
    <property type="match status" value="1"/>
</dbReference>
<evidence type="ECO:0000256" key="3">
    <source>
        <dbReference type="ARBA" id="ARBA00011291"/>
    </source>
</evidence>
<dbReference type="InterPro" id="IPR001421">
    <property type="entry name" value="ATP8_metazoa"/>
</dbReference>
<keyword evidence="11 13" id="KW-0472">Membrane</keyword>
<evidence type="ECO:0000256" key="4">
    <source>
        <dbReference type="ARBA" id="ARBA00022448"/>
    </source>
</evidence>
<evidence type="ECO:0000256" key="9">
    <source>
        <dbReference type="ARBA" id="ARBA00023065"/>
    </source>
</evidence>
<accession>B7S639</accession>
<geneLocation type="mitochondrion" evidence="14"/>
<name>B7S639_NEZVI</name>
<dbReference type="GO" id="GO:0015078">
    <property type="term" value="F:proton transmembrane transporter activity"/>
    <property type="evidence" value="ECO:0007669"/>
    <property type="project" value="InterPro"/>
</dbReference>
<comment type="subunit">
    <text evidence="3">F-type ATPases have 2 components, CF(1) - the catalytic core - and CF(0) - the membrane proton channel.</text>
</comment>
<dbReference type="EMBL" id="EF208087">
    <property type="protein sequence ID" value="ABM63308.1"/>
    <property type="molecule type" value="Genomic_DNA"/>
</dbReference>
<dbReference type="CTD" id="4509"/>
<evidence type="ECO:0000256" key="13">
    <source>
        <dbReference type="SAM" id="Phobius"/>
    </source>
</evidence>
<keyword evidence="4 12" id="KW-0813">Transport</keyword>
<evidence type="ECO:0000256" key="2">
    <source>
        <dbReference type="ARBA" id="ARBA00008892"/>
    </source>
</evidence>
<evidence type="ECO:0000256" key="10">
    <source>
        <dbReference type="ARBA" id="ARBA00023128"/>
    </source>
</evidence>
<keyword evidence="8 13" id="KW-1133">Transmembrane helix</keyword>
<organism evidence="14">
    <name type="scientific">Nezara viridula</name>
    <name type="common">Southern green stink bug</name>
    <name type="synonym">Cimex viridulus</name>
    <dbReference type="NCBI Taxonomy" id="85310"/>
    <lineage>
        <taxon>Eukaryota</taxon>
        <taxon>Metazoa</taxon>
        <taxon>Ecdysozoa</taxon>
        <taxon>Arthropoda</taxon>
        <taxon>Hexapoda</taxon>
        <taxon>Insecta</taxon>
        <taxon>Pterygota</taxon>
        <taxon>Neoptera</taxon>
        <taxon>Paraneoptera</taxon>
        <taxon>Hemiptera</taxon>
        <taxon>Heteroptera</taxon>
        <taxon>Panheteroptera</taxon>
        <taxon>Pentatomomorpha</taxon>
        <taxon>Pentatomoidea</taxon>
        <taxon>Pentatomidae</taxon>
        <taxon>Pentatominae</taxon>
        <taxon>Nezara</taxon>
    </lineage>
</organism>
<dbReference type="AlphaFoldDB" id="B7S639"/>
<keyword evidence="6 12" id="KW-0812">Transmembrane</keyword>
<dbReference type="RefSeq" id="YP_002418797.1">
    <property type="nucleotide sequence ID" value="NC_011755.1"/>
</dbReference>
<comment type="similarity">
    <text evidence="2 12">Belongs to the ATPase protein 8 family.</text>
</comment>
<keyword evidence="5 12" id="KW-0138">CF(0)</keyword>
<reference evidence="14" key="1">
    <citation type="journal article" date="2008" name="BMC Genomics">
        <title>Comparative and phylogenomic studies on the mitochondrial genomes of Pentatomomorpha (Insecta: Hemiptera: Heteroptera).</title>
        <authorList>
            <person name="Hua J."/>
            <person name="Li M."/>
            <person name="Dong P."/>
            <person name="Cui Y."/>
            <person name="Xie Q."/>
            <person name="Bu W."/>
        </authorList>
    </citation>
    <scope>NUCLEOTIDE SEQUENCE</scope>
</reference>
<evidence type="ECO:0000256" key="11">
    <source>
        <dbReference type="ARBA" id="ARBA00023136"/>
    </source>
</evidence>
<sequence>MPQMSPLWWEILFLIFIITYFMVMILLYFNFKKEFKKNSINNKIMNQLYWKW</sequence>
<evidence type="ECO:0000256" key="5">
    <source>
        <dbReference type="ARBA" id="ARBA00022547"/>
    </source>
</evidence>
<keyword evidence="9 12" id="KW-0406">Ion transport</keyword>
<dbReference type="GeneID" id="7113288"/>
<dbReference type="GO" id="GO:0031966">
    <property type="term" value="C:mitochondrial membrane"/>
    <property type="evidence" value="ECO:0007669"/>
    <property type="project" value="UniProtKB-SubCell"/>
</dbReference>
<evidence type="ECO:0000256" key="1">
    <source>
        <dbReference type="ARBA" id="ARBA00004304"/>
    </source>
</evidence>
<dbReference type="GO" id="GO:0015986">
    <property type="term" value="P:proton motive force-driven ATP synthesis"/>
    <property type="evidence" value="ECO:0007669"/>
    <property type="project" value="InterPro"/>
</dbReference>